<dbReference type="OrthoDB" id="443318at2759"/>
<dbReference type="InterPro" id="IPR001563">
    <property type="entry name" value="Peptidase_S10"/>
</dbReference>
<dbReference type="EMBL" id="LHPM01000010">
    <property type="protein sequence ID" value="OAL67397.1"/>
    <property type="molecule type" value="Genomic_DNA"/>
</dbReference>
<dbReference type="GO" id="GO:0004185">
    <property type="term" value="F:serine-type carboxypeptidase activity"/>
    <property type="evidence" value="ECO:0007669"/>
    <property type="project" value="UniProtKB-UniRule"/>
</dbReference>
<evidence type="ECO:0000256" key="4">
    <source>
        <dbReference type="ARBA" id="ARBA00022801"/>
    </source>
</evidence>
<comment type="similarity">
    <text evidence="1 6">Belongs to the peptidase S10 family.</text>
</comment>
<dbReference type="PANTHER" id="PTHR11802">
    <property type="entry name" value="SERINE PROTEASE FAMILY S10 SERINE CARBOXYPEPTIDASE"/>
    <property type="match status" value="1"/>
</dbReference>
<evidence type="ECO:0000313" key="7">
    <source>
        <dbReference type="EMBL" id="OAL67397.1"/>
    </source>
</evidence>
<gene>
    <name evidence="7" type="ORF">A7C99_1261</name>
</gene>
<dbReference type="Proteomes" id="UP000243015">
    <property type="component" value="Unassembled WGS sequence"/>
</dbReference>
<dbReference type="PROSITE" id="PS00131">
    <property type="entry name" value="CARBOXYPEPT_SER_SER"/>
    <property type="match status" value="1"/>
</dbReference>
<feature type="signal peptide" evidence="6">
    <location>
        <begin position="1"/>
        <end position="19"/>
    </location>
</feature>
<evidence type="ECO:0000256" key="5">
    <source>
        <dbReference type="ARBA" id="ARBA00023180"/>
    </source>
</evidence>
<organism evidence="7 8">
    <name type="scientific">Trichophyton rubrum</name>
    <name type="common">Athlete's foot fungus</name>
    <name type="synonym">Epidermophyton rubrum</name>
    <dbReference type="NCBI Taxonomy" id="5551"/>
    <lineage>
        <taxon>Eukaryota</taxon>
        <taxon>Fungi</taxon>
        <taxon>Dikarya</taxon>
        <taxon>Ascomycota</taxon>
        <taxon>Pezizomycotina</taxon>
        <taxon>Eurotiomycetes</taxon>
        <taxon>Eurotiomycetidae</taxon>
        <taxon>Onygenales</taxon>
        <taxon>Arthrodermataceae</taxon>
        <taxon>Trichophyton</taxon>
    </lineage>
</organism>
<name>A0A178F7F4_TRIRU</name>
<dbReference type="PRINTS" id="PR00724">
    <property type="entry name" value="CRBOXYPTASEC"/>
</dbReference>
<dbReference type="SUPFAM" id="SSF53474">
    <property type="entry name" value="alpha/beta-Hydrolases"/>
    <property type="match status" value="1"/>
</dbReference>
<evidence type="ECO:0000256" key="6">
    <source>
        <dbReference type="RuleBase" id="RU361156"/>
    </source>
</evidence>
<dbReference type="GO" id="GO:0006508">
    <property type="term" value="P:proteolysis"/>
    <property type="evidence" value="ECO:0007669"/>
    <property type="project" value="UniProtKB-KW"/>
</dbReference>
<feature type="chain" id="PRO_5007949681" description="Carboxypeptidase" evidence="6">
    <location>
        <begin position="20"/>
        <end position="510"/>
    </location>
</feature>
<evidence type="ECO:0000256" key="2">
    <source>
        <dbReference type="ARBA" id="ARBA00022645"/>
    </source>
</evidence>
<dbReference type="Pfam" id="PF00450">
    <property type="entry name" value="Peptidase_S10"/>
    <property type="match status" value="1"/>
</dbReference>
<evidence type="ECO:0000256" key="1">
    <source>
        <dbReference type="ARBA" id="ARBA00009431"/>
    </source>
</evidence>
<evidence type="ECO:0000313" key="8">
    <source>
        <dbReference type="Proteomes" id="UP000243015"/>
    </source>
</evidence>
<proteinExistence type="inferred from homology"/>
<sequence>MWLIMHVAILLPIISLARAAPSTKGYTTATSLPGKSAFETRQLPDAPEIPKNWAGRLNIPGTPEGNSLFFWLFSAEDKAYDDNLIIWLNGGPGCSSLVGAFLENGPLRFMGNSTTPERNPYSWTKLGHVLYIDQPVGTGFASEKVPVTSNKEVISNLYSWLASFDAIFDNILRAKKVHIVGESYAGIYIPYIASEIVKRKNELPVNLVSIAIGDGTIGPNTGMSSLGMVGFLEEYASKLRIPPDIMNAISFGDHACGFDIIRQRAKVYPPSGPFHLPGRSGSANSTGISNMLQKGVVDESLGSCNIHPDTPEKIKSSILNSTCYGHCAVFETMADYMSSQNCFSIYNINYGCNFMNPTSTLEVYFSRPDVQIALNLMHPTDPLRPFQSCNPKILETLMAPANRPVPPSFEILPDLLTTHKLPVHIYQGRLDMLINHVGTEITIQNMTWNGAQGFQDSLHFEFGRQKDKAVGLWNEERGLSYYLFFEGGHFLPADLPREVISYVKEVVLRQ</sequence>
<dbReference type="AlphaFoldDB" id="A0A178F7F4"/>
<dbReference type="EC" id="3.4.16.-" evidence="6"/>
<keyword evidence="4 6" id="KW-0378">Hydrolase</keyword>
<dbReference type="Gene3D" id="3.40.50.1820">
    <property type="entry name" value="alpha/beta hydrolase"/>
    <property type="match status" value="1"/>
</dbReference>
<dbReference type="InterPro" id="IPR029058">
    <property type="entry name" value="AB_hydrolase_fold"/>
</dbReference>
<accession>A0A178F7F4</accession>
<dbReference type="PANTHER" id="PTHR11802:SF479">
    <property type="entry name" value="CARBOXYPEPTIDASE"/>
    <property type="match status" value="1"/>
</dbReference>
<protein>
    <recommendedName>
        <fullName evidence="6">Carboxypeptidase</fullName>
        <ecNumber evidence="6">3.4.16.-</ecNumber>
    </recommendedName>
</protein>
<dbReference type="InterPro" id="IPR018202">
    <property type="entry name" value="Ser_caboxypep_ser_AS"/>
</dbReference>
<evidence type="ECO:0000256" key="3">
    <source>
        <dbReference type="ARBA" id="ARBA00022670"/>
    </source>
</evidence>
<comment type="caution">
    <text evidence="7">The sequence shown here is derived from an EMBL/GenBank/DDBJ whole genome shotgun (WGS) entry which is preliminary data.</text>
</comment>
<keyword evidence="2 6" id="KW-0121">Carboxypeptidase</keyword>
<keyword evidence="6" id="KW-0732">Signal</keyword>
<keyword evidence="5" id="KW-0325">Glycoprotein</keyword>
<dbReference type="VEuPathDB" id="FungiDB:TERG_07598"/>
<reference evidence="7 8" key="1">
    <citation type="submission" date="2016-05" db="EMBL/GenBank/DDBJ databases">
        <title>Genome sequencing of Trichophyton rubrum CMCC(F)T1i isolated from hair.</title>
        <authorList>
            <person name="Zhan P."/>
            <person name="Tao Y."/>
            <person name="Liu W."/>
        </authorList>
    </citation>
    <scope>NUCLEOTIDE SEQUENCE [LARGE SCALE GENOMIC DNA]</scope>
    <source>
        <strain evidence="8">CMCC(F)T1i</strain>
    </source>
</reference>
<keyword evidence="3 6" id="KW-0645">Protease</keyword>